<feature type="transmembrane region" description="Helical" evidence="1">
    <location>
        <begin position="55"/>
        <end position="73"/>
    </location>
</feature>
<sequence>MTFRLSQSDSKKLLSIFLWLVAAHSFWVGVGLIILPDSLINFFGFNKCTERFFPSQGGVFHIAMAVGYAMAAFDLRKYDCLIIFSIIVKFLATVFLFIYFFFVSSIWLVIFSGVSDFLMGLIILILYLSVRRVA</sequence>
<reference evidence="2" key="1">
    <citation type="journal article" date="2015" name="Proc. Natl. Acad. Sci. U.S.A.">
        <title>Networks of energetic and metabolic interactions define dynamics in microbial communities.</title>
        <authorList>
            <person name="Embree M."/>
            <person name="Liu J.K."/>
            <person name="Al-Bassam M.M."/>
            <person name="Zengler K."/>
        </authorList>
    </citation>
    <scope>NUCLEOTIDE SEQUENCE</scope>
</reference>
<keyword evidence="1" id="KW-0472">Membrane</keyword>
<accession>A0A0W8FYX1</accession>
<gene>
    <name evidence="2" type="ORF">ASZ90_004040</name>
</gene>
<evidence type="ECO:0000313" key="2">
    <source>
        <dbReference type="EMBL" id="KUG26127.1"/>
    </source>
</evidence>
<protein>
    <submittedName>
        <fullName evidence="2">Uncharacterized protein</fullName>
    </submittedName>
</protein>
<feature type="transmembrane region" description="Helical" evidence="1">
    <location>
        <begin position="80"/>
        <end position="100"/>
    </location>
</feature>
<name>A0A0W8FYX1_9ZZZZ</name>
<dbReference type="AlphaFoldDB" id="A0A0W8FYX1"/>
<evidence type="ECO:0000256" key="1">
    <source>
        <dbReference type="SAM" id="Phobius"/>
    </source>
</evidence>
<feature type="transmembrane region" description="Helical" evidence="1">
    <location>
        <begin position="106"/>
        <end position="128"/>
    </location>
</feature>
<keyword evidence="1" id="KW-1133">Transmembrane helix</keyword>
<proteinExistence type="predicted"/>
<comment type="caution">
    <text evidence="2">The sequence shown here is derived from an EMBL/GenBank/DDBJ whole genome shotgun (WGS) entry which is preliminary data.</text>
</comment>
<keyword evidence="1" id="KW-0812">Transmembrane</keyword>
<organism evidence="2">
    <name type="scientific">hydrocarbon metagenome</name>
    <dbReference type="NCBI Taxonomy" id="938273"/>
    <lineage>
        <taxon>unclassified sequences</taxon>
        <taxon>metagenomes</taxon>
        <taxon>ecological metagenomes</taxon>
    </lineage>
</organism>
<feature type="transmembrane region" description="Helical" evidence="1">
    <location>
        <begin position="12"/>
        <end position="35"/>
    </location>
</feature>
<dbReference type="EMBL" id="LNQE01000529">
    <property type="protein sequence ID" value="KUG26127.1"/>
    <property type="molecule type" value="Genomic_DNA"/>
</dbReference>